<evidence type="ECO:0008006" key="3">
    <source>
        <dbReference type="Google" id="ProtNLM"/>
    </source>
</evidence>
<dbReference type="InterPro" id="IPR043502">
    <property type="entry name" value="DNA/RNA_pol_sf"/>
</dbReference>
<dbReference type="AlphaFoldDB" id="A0AAE2BSA5"/>
<reference evidence="1" key="2">
    <citation type="journal article" date="2024" name="Plant">
        <title>Genomic evolution and insights into agronomic trait innovations of Sesamum species.</title>
        <authorList>
            <person name="Miao H."/>
            <person name="Wang L."/>
            <person name="Qu L."/>
            <person name="Liu H."/>
            <person name="Sun Y."/>
            <person name="Le M."/>
            <person name="Wang Q."/>
            <person name="Wei S."/>
            <person name="Zheng Y."/>
            <person name="Lin W."/>
            <person name="Duan Y."/>
            <person name="Cao H."/>
            <person name="Xiong S."/>
            <person name="Wang X."/>
            <person name="Wei L."/>
            <person name="Li C."/>
            <person name="Ma Q."/>
            <person name="Ju M."/>
            <person name="Zhao R."/>
            <person name="Li G."/>
            <person name="Mu C."/>
            <person name="Tian Q."/>
            <person name="Mei H."/>
            <person name="Zhang T."/>
            <person name="Gao T."/>
            <person name="Zhang H."/>
        </authorList>
    </citation>
    <scope>NUCLEOTIDE SEQUENCE</scope>
    <source>
        <strain evidence="1">K16</strain>
    </source>
</reference>
<dbReference type="PANTHER" id="PTHR37984">
    <property type="entry name" value="PROTEIN CBG26694"/>
    <property type="match status" value="1"/>
</dbReference>
<evidence type="ECO:0000313" key="2">
    <source>
        <dbReference type="Proteomes" id="UP001289374"/>
    </source>
</evidence>
<sequence length="93" mass="10745">MSHLKCAFSVTLGKFLGFIVRHRGIEIDPTKVDAIQKILHLRNLKELRSLQGNLEFIRRFISNLVGRCQPFNHLMKKDDPSNGMKDVKMLLRA</sequence>
<protein>
    <recommendedName>
        <fullName evidence="3">Reverse transcriptase</fullName>
    </recommendedName>
</protein>
<name>A0AAE2BSA5_9LAMI</name>
<organism evidence="1 2">
    <name type="scientific">Sesamum angolense</name>
    <dbReference type="NCBI Taxonomy" id="2727404"/>
    <lineage>
        <taxon>Eukaryota</taxon>
        <taxon>Viridiplantae</taxon>
        <taxon>Streptophyta</taxon>
        <taxon>Embryophyta</taxon>
        <taxon>Tracheophyta</taxon>
        <taxon>Spermatophyta</taxon>
        <taxon>Magnoliopsida</taxon>
        <taxon>eudicotyledons</taxon>
        <taxon>Gunneridae</taxon>
        <taxon>Pentapetalae</taxon>
        <taxon>asterids</taxon>
        <taxon>lamiids</taxon>
        <taxon>Lamiales</taxon>
        <taxon>Pedaliaceae</taxon>
        <taxon>Sesamum</taxon>
    </lineage>
</organism>
<accession>A0AAE2BSA5</accession>
<dbReference type="PANTHER" id="PTHR37984:SF5">
    <property type="entry name" value="PROTEIN NYNRIN-LIKE"/>
    <property type="match status" value="1"/>
</dbReference>
<proteinExistence type="predicted"/>
<gene>
    <name evidence="1" type="ORF">Sango_1748900</name>
</gene>
<dbReference type="Gene3D" id="3.30.70.270">
    <property type="match status" value="1"/>
</dbReference>
<dbReference type="EMBL" id="JACGWL010000009">
    <property type="protein sequence ID" value="KAK4395946.1"/>
    <property type="molecule type" value="Genomic_DNA"/>
</dbReference>
<keyword evidence="2" id="KW-1185">Reference proteome</keyword>
<evidence type="ECO:0000313" key="1">
    <source>
        <dbReference type="EMBL" id="KAK4395946.1"/>
    </source>
</evidence>
<dbReference type="Proteomes" id="UP001289374">
    <property type="component" value="Unassembled WGS sequence"/>
</dbReference>
<dbReference type="SUPFAM" id="SSF56672">
    <property type="entry name" value="DNA/RNA polymerases"/>
    <property type="match status" value="1"/>
</dbReference>
<reference evidence="1" key="1">
    <citation type="submission" date="2020-06" db="EMBL/GenBank/DDBJ databases">
        <authorList>
            <person name="Li T."/>
            <person name="Hu X."/>
            <person name="Zhang T."/>
            <person name="Song X."/>
            <person name="Zhang H."/>
            <person name="Dai N."/>
            <person name="Sheng W."/>
            <person name="Hou X."/>
            <person name="Wei L."/>
        </authorList>
    </citation>
    <scope>NUCLEOTIDE SEQUENCE</scope>
    <source>
        <strain evidence="1">K16</strain>
        <tissue evidence="1">Leaf</tissue>
    </source>
</reference>
<comment type="caution">
    <text evidence="1">The sequence shown here is derived from an EMBL/GenBank/DDBJ whole genome shotgun (WGS) entry which is preliminary data.</text>
</comment>
<dbReference type="InterPro" id="IPR050951">
    <property type="entry name" value="Retrovirus_Pol_polyprotein"/>
</dbReference>
<dbReference type="InterPro" id="IPR043128">
    <property type="entry name" value="Rev_trsase/Diguanyl_cyclase"/>
</dbReference>